<evidence type="ECO:0000256" key="3">
    <source>
        <dbReference type="ARBA" id="ARBA00022723"/>
    </source>
</evidence>
<evidence type="ECO:0000256" key="6">
    <source>
        <dbReference type="ARBA" id="ARBA00023049"/>
    </source>
</evidence>
<dbReference type="RefSeq" id="XP_005096574.1">
    <property type="nucleotide sequence ID" value="XM_005096517.3"/>
</dbReference>
<feature type="binding site" evidence="8">
    <location>
        <position position="171"/>
    </location>
    <ligand>
        <name>Zn(2+)</name>
        <dbReference type="ChEBI" id="CHEBI:29105"/>
        <note>catalytic</note>
    </ligand>
</feature>
<dbReference type="SUPFAM" id="SSF55486">
    <property type="entry name" value="Metalloproteases ('zincins'), catalytic domain"/>
    <property type="match status" value="1"/>
</dbReference>
<feature type="binding site" evidence="8">
    <location>
        <position position="167"/>
    </location>
    <ligand>
        <name>Zn(2+)</name>
        <dbReference type="ChEBI" id="CHEBI:29105"/>
        <note>catalytic</note>
    </ligand>
</feature>
<accession>A0ABM0JLL8</accession>
<dbReference type="InterPro" id="IPR006026">
    <property type="entry name" value="Peptidase_Metallo"/>
</dbReference>
<evidence type="ECO:0000256" key="5">
    <source>
        <dbReference type="ARBA" id="ARBA00022833"/>
    </source>
</evidence>
<dbReference type="InterPro" id="IPR024079">
    <property type="entry name" value="MetalloPept_cat_dom_sf"/>
</dbReference>
<keyword evidence="4 8" id="KW-0378">Hydrolase</keyword>
<keyword evidence="2 8" id="KW-0645">Protease</keyword>
<feature type="compositionally biased region" description="Low complexity" evidence="10">
    <location>
        <begin position="45"/>
        <end position="60"/>
    </location>
</feature>
<proteinExistence type="predicted"/>
<comment type="function">
    <text evidence="1">Metalloprotease.</text>
</comment>
<keyword evidence="6 8" id="KW-0482">Metalloprotease</keyword>
<evidence type="ECO:0000259" key="12">
    <source>
        <dbReference type="PROSITE" id="PS51670"/>
    </source>
</evidence>
<feature type="domain" description="Peptidase M12A" evidence="13">
    <location>
        <begin position="70"/>
        <end position="262"/>
    </location>
</feature>
<dbReference type="Gene3D" id="3.40.390.10">
    <property type="entry name" value="Collagenase (Catalytic Domain)"/>
    <property type="match status" value="1"/>
</dbReference>
<dbReference type="PROSITE" id="PS51670">
    <property type="entry name" value="SHKT"/>
    <property type="match status" value="1"/>
</dbReference>
<evidence type="ECO:0000256" key="1">
    <source>
        <dbReference type="ARBA" id="ARBA00002657"/>
    </source>
</evidence>
<feature type="region of interest" description="Disordered" evidence="10">
    <location>
        <begin position="42"/>
        <end position="67"/>
    </location>
</feature>
<dbReference type="Proteomes" id="UP000694888">
    <property type="component" value="Unplaced"/>
</dbReference>
<sequence length="432" mass="48609">MNQYLRTHWVACKMYTRDRAVHKLIQTFIFLTILFDATGETAGDSSGNSSPSEPFPGSESGTHRSPILSERMDSGERIKLWPNATVYYKVKPNLHTPTDLRLIQTALDHISSYTCLKFIKSRFEILHDRLIFTNGDVCFSKLGYQGGRQKIILEKACRSYGPGHIIHEVLHAVGLPHEHQRLDQADHMRINYDKIEPFLHNQYKPYGSGVNTYGVDYDCNSIMHYGGDAITSLDPSCQKKIGQRWGMSFKDIKLVNLMYQCPHTGGCEPKDCGQDGIQLPRANGKPSCECWCDSGNVKVPLVLCSNRTPAIRAEVTAPPSTPEQECSDGWRYCERLKEEGNCFSNPKLMNSMCRRTCGWCPKNSYKDSKEGCFNTEDSTNPPTVLTSKQMAGRNDDDDDPWEFSRNRASSVIVTSGPLAVLCLLVTFLLVLL</sequence>
<dbReference type="Pfam" id="PF01549">
    <property type="entry name" value="ShK"/>
    <property type="match status" value="1"/>
</dbReference>
<evidence type="ECO:0000256" key="4">
    <source>
        <dbReference type="ARBA" id="ARBA00022801"/>
    </source>
</evidence>
<dbReference type="CDD" id="cd04280">
    <property type="entry name" value="ZnMc_astacin_like"/>
    <property type="match status" value="1"/>
</dbReference>
<dbReference type="Pfam" id="PF01400">
    <property type="entry name" value="Astacin"/>
    <property type="match status" value="1"/>
</dbReference>
<evidence type="ECO:0000256" key="11">
    <source>
        <dbReference type="SAM" id="Phobius"/>
    </source>
</evidence>
<dbReference type="InterPro" id="IPR034035">
    <property type="entry name" value="Astacin-like_dom"/>
</dbReference>
<dbReference type="SMART" id="SM00235">
    <property type="entry name" value="ZnMc"/>
    <property type="match status" value="1"/>
</dbReference>
<evidence type="ECO:0000256" key="9">
    <source>
        <dbReference type="RuleBase" id="RU361183"/>
    </source>
</evidence>
<dbReference type="PRINTS" id="PR00480">
    <property type="entry name" value="ASTACIN"/>
</dbReference>
<evidence type="ECO:0000256" key="8">
    <source>
        <dbReference type="PROSITE-ProRule" id="PRU01211"/>
    </source>
</evidence>
<protein>
    <recommendedName>
        <fullName evidence="9">Metalloendopeptidase</fullName>
        <ecNumber evidence="9">3.4.24.-</ecNumber>
    </recommendedName>
</protein>
<evidence type="ECO:0000313" key="15">
    <source>
        <dbReference type="RefSeq" id="XP_005096574.1"/>
    </source>
</evidence>
<feature type="binding site" evidence="8">
    <location>
        <position position="177"/>
    </location>
    <ligand>
        <name>Zn(2+)</name>
        <dbReference type="ChEBI" id="CHEBI:29105"/>
        <note>catalytic</note>
    </ligand>
</feature>
<keyword evidence="11" id="KW-0812">Transmembrane</keyword>
<dbReference type="EC" id="3.4.24.-" evidence="9"/>
<dbReference type="SMART" id="SM00254">
    <property type="entry name" value="ShKT"/>
    <property type="match status" value="1"/>
</dbReference>
<dbReference type="PANTHER" id="PTHR10127">
    <property type="entry name" value="DISCOIDIN, CUB, EGF, LAMININ , AND ZINC METALLOPROTEASE DOMAIN CONTAINING"/>
    <property type="match status" value="1"/>
</dbReference>
<keyword evidence="11" id="KW-0472">Membrane</keyword>
<reference evidence="15" key="1">
    <citation type="submission" date="2025-08" db="UniProtKB">
        <authorList>
            <consortium name="RefSeq"/>
        </authorList>
    </citation>
    <scope>IDENTIFICATION</scope>
</reference>
<evidence type="ECO:0000256" key="2">
    <source>
        <dbReference type="ARBA" id="ARBA00022670"/>
    </source>
</evidence>
<evidence type="ECO:0000259" key="13">
    <source>
        <dbReference type="PROSITE" id="PS51864"/>
    </source>
</evidence>
<feature type="transmembrane region" description="Helical" evidence="11">
    <location>
        <begin position="411"/>
        <end position="431"/>
    </location>
</feature>
<keyword evidence="5 8" id="KW-0862">Zinc</keyword>
<feature type="domain" description="ShKT" evidence="12">
    <location>
        <begin position="326"/>
        <end position="360"/>
    </location>
</feature>
<gene>
    <name evidence="15" type="primary">LOC101848286</name>
</gene>
<evidence type="ECO:0000256" key="7">
    <source>
        <dbReference type="PROSITE-ProRule" id="PRU01005"/>
    </source>
</evidence>
<evidence type="ECO:0000256" key="10">
    <source>
        <dbReference type="SAM" id="MobiDB-lite"/>
    </source>
</evidence>
<organism evidence="14 15">
    <name type="scientific">Aplysia californica</name>
    <name type="common">California sea hare</name>
    <dbReference type="NCBI Taxonomy" id="6500"/>
    <lineage>
        <taxon>Eukaryota</taxon>
        <taxon>Metazoa</taxon>
        <taxon>Spiralia</taxon>
        <taxon>Lophotrochozoa</taxon>
        <taxon>Mollusca</taxon>
        <taxon>Gastropoda</taxon>
        <taxon>Heterobranchia</taxon>
        <taxon>Euthyneura</taxon>
        <taxon>Tectipleura</taxon>
        <taxon>Aplysiida</taxon>
        <taxon>Aplysioidea</taxon>
        <taxon>Aplysiidae</taxon>
        <taxon>Aplysia</taxon>
    </lineage>
</organism>
<keyword evidence="14" id="KW-1185">Reference proteome</keyword>
<feature type="active site" evidence="8">
    <location>
        <position position="168"/>
    </location>
</feature>
<keyword evidence="3 8" id="KW-0479">Metal-binding</keyword>
<name>A0ABM0JLL8_APLCA</name>
<dbReference type="GeneID" id="101848286"/>
<feature type="disulfide bond" evidence="7">
    <location>
        <begin position="326"/>
        <end position="360"/>
    </location>
</feature>
<dbReference type="InterPro" id="IPR001506">
    <property type="entry name" value="Peptidase_M12A"/>
</dbReference>
<dbReference type="PROSITE" id="PS51864">
    <property type="entry name" value="ASTACIN"/>
    <property type="match status" value="1"/>
</dbReference>
<evidence type="ECO:0000313" key="14">
    <source>
        <dbReference type="Proteomes" id="UP000694888"/>
    </source>
</evidence>
<comment type="cofactor">
    <cofactor evidence="8 9">
        <name>Zn(2+)</name>
        <dbReference type="ChEBI" id="CHEBI:29105"/>
    </cofactor>
    <text evidence="8 9">Binds 1 zinc ion per subunit.</text>
</comment>
<keyword evidence="11" id="KW-1133">Transmembrane helix</keyword>
<keyword evidence="7" id="KW-1015">Disulfide bond</keyword>
<dbReference type="InterPro" id="IPR003582">
    <property type="entry name" value="ShKT_dom"/>
</dbReference>
<dbReference type="PANTHER" id="PTHR10127:SF780">
    <property type="entry name" value="METALLOENDOPEPTIDASE"/>
    <property type="match status" value="1"/>
</dbReference>
<comment type="caution">
    <text evidence="7">Lacks conserved residue(s) required for the propagation of feature annotation.</text>
</comment>